<proteinExistence type="predicted"/>
<gene>
    <name evidence="2" type="ORF">EVA_21887</name>
</gene>
<feature type="compositionally biased region" description="Polar residues" evidence="1">
    <location>
        <begin position="89"/>
        <end position="101"/>
    </location>
</feature>
<feature type="non-terminal residue" evidence="2">
    <location>
        <position position="101"/>
    </location>
</feature>
<name>J9F516_9ZZZZ</name>
<sequence length="101" mass="11517">QSEKVSADMVYDLTEEELSALVSNSIEEHPVEKRLEILNNVIQNDYSDKITLESLNSKERISIALHPEVEQDLAMRNRQEQDLLLPLESDNSLAPHSTEQT</sequence>
<protein>
    <submittedName>
        <fullName evidence="2">Uncharacterized protein</fullName>
    </submittedName>
</protein>
<accession>J9F516</accession>
<feature type="non-terminal residue" evidence="2">
    <location>
        <position position="1"/>
    </location>
</feature>
<dbReference type="EMBL" id="AMCI01009117">
    <property type="protein sequence ID" value="EJW90006.1"/>
    <property type="molecule type" value="Genomic_DNA"/>
</dbReference>
<feature type="region of interest" description="Disordered" evidence="1">
    <location>
        <begin position="80"/>
        <end position="101"/>
    </location>
</feature>
<reference evidence="2" key="1">
    <citation type="journal article" date="2012" name="PLoS ONE">
        <title>Gene sets for utilization of primary and secondary nutrition supplies in the distal gut of endangered iberian lynx.</title>
        <authorList>
            <person name="Alcaide M."/>
            <person name="Messina E."/>
            <person name="Richter M."/>
            <person name="Bargiela R."/>
            <person name="Peplies J."/>
            <person name="Huws S.A."/>
            <person name="Newbold C.J."/>
            <person name="Golyshin P.N."/>
            <person name="Simon M.A."/>
            <person name="Lopez G."/>
            <person name="Yakimov M.M."/>
            <person name="Ferrer M."/>
        </authorList>
    </citation>
    <scope>NUCLEOTIDE SEQUENCE</scope>
</reference>
<evidence type="ECO:0000313" key="2">
    <source>
        <dbReference type="EMBL" id="EJW90006.1"/>
    </source>
</evidence>
<comment type="caution">
    <text evidence="2">The sequence shown here is derived from an EMBL/GenBank/DDBJ whole genome shotgun (WGS) entry which is preliminary data.</text>
</comment>
<evidence type="ECO:0000256" key="1">
    <source>
        <dbReference type="SAM" id="MobiDB-lite"/>
    </source>
</evidence>
<dbReference type="AlphaFoldDB" id="J9F516"/>
<organism evidence="2">
    <name type="scientific">gut metagenome</name>
    <dbReference type="NCBI Taxonomy" id="749906"/>
    <lineage>
        <taxon>unclassified sequences</taxon>
        <taxon>metagenomes</taxon>
        <taxon>organismal metagenomes</taxon>
    </lineage>
</organism>